<protein>
    <submittedName>
        <fullName evidence="4">Transporter substrate-binding domain-containing protein</fullName>
    </submittedName>
</protein>
<evidence type="ECO:0000313" key="4">
    <source>
        <dbReference type="EMBL" id="MQY43189.1"/>
    </source>
</evidence>
<dbReference type="AlphaFoldDB" id="A0A844AMH9"/>
<keyword evidence="1 2" id="KW-0732">Signal</keyword>
<reference evidence="4 5" key="1">
    <citation type="submission" date="2019-10" db="EMBL/GenBank/DDBJ databases">
        <title>Epibacterium sp. nov., isolated from seawater.</title>
        <authorList>
            <person name="Zhang X."/>
            <person name="Li N."/>
        </authorList>
    </citation>
    <scope>NUCLEOTIDE SEQUENCE [LARGE SCALE GENOMIC DNA]</scope>
    <source>
        <strain evidence="4 5">SM1969</strain>
    </source>
</reference>
<evidence type="ECO:0000256" key="1">
    <source>
        <dbReference type="ARBA" id="ARBA00022729"/>
    </source>
</evidence>
<dbReference type="InterPro" id="IPR001638">
    <property type="entry name" value="Solute-binding_3/MltF_N"/>
</dbReference>
<dbReference type="EMBL" id="WIXK01000005">
    <property type="protein sequence ID" value="MQY43189.1"/>
    <property type="molecule type" value="Genomic_DNA"/>
</dbReference>
<feature type="signal peptide" evidence="2">
    <location>
        <begin position="1"/>
        <end position="23"/>
    </location>
</feature>
<dbReference type="SUPFAM" id="SSF53850">
    <property type="entry name" value="Periplasmic binding protein-like II"/>
    <property type="match status" value="1"/>
</dbReference>
<name>A0A844AMH9_9RHOB</name>
<accession>A0A844AMH9</accession>
<keyword evidence="5" id="KW-1185">Reference proteome</keyword>
<sequence>MGLGNLYIAATLAYAVSMSSAWARCADYIPQPKPQNASRDIVGQDLDTIQERGFITFAAYEDFPPWSWEDGGKITGVDIEIGRLIAEELGVEARFNLVAAGEDLATDLRNWLWKGPIVGGQVANVMLHVPYDSEFACRVEQVVFTGQYHTEEIAIAYRKDDYPEDPPLPAYFRFDTVGVENDSIADFYLSSFPGGQLSQNVTRYPTMSEAMAGLDAGNTMAAMGPRAQLEFGLTDATDVHVPPLPGFAVGSWDIGVGVHFAYRPLAYAVGDAIFAALQDGRMDAIFTRYGLTLTPPELR</sequence>
<organism evidence="4 5">
    <name type="scientific">Tritonibacter aquimaris</name>
    <dbReference type="NCBI Taxonomy" id="2663379"/>
    <lineage>
        <taxon>Bacteria</taxon>
        <taxon>Pseudomonadati</taxon>
        <taxon>Pseudomonadota</taxon>
        <taxon>Alphaproteobacteria</taxon>
        <taxon>Rhodobacterales</taxon>
        <taxon>Paracoccaceae</taxon>
        <taxon>Tritonibacter</taxon>
    </lineage>
</organism>
<evidence type="ECO:0000313" key="5">
    <source>
        <dbReference type="Proteomes" id="UP000436694"/>
    </source>
</evidence>
<dbReference type="FunFam" id="3.40.190.10:FF:000806">
    <property type="entry name" value="Polar amino acid uptake family ABC transporter, periplasmic substrate-binding protein"/>
    <property type="match status" value="1"/>
</dbReference>
<dbReference type="PANTHER" id="PTHR35936:SF19">
    <property type="entry name" value="AMINO-ACID-BINDING PROTEIN YXEM-RELATED"/>
    <property type="match status" value="1"/>
</dbReference>
<evidence type="ECO:0000256" key="2">
    <source>
        <dbReference type="SAM" id="SignalP"/>
    </source>
</evidence>
<proteinExistence type="predicted"/>
<dbReference type="SMART" id="SM00062">
    <property type="entry name" value="PBPb"/>
    <property type="match status" value="1"/>
</dbReference>
<feature type="chain" id="PRO_5032909784" evidence="2">
    <location>
        <begin position="24"/>
        <end position="299"/>
    </location>
</feature>
<evidence type="ECO:0000259" key="3">
    <source>
        <dbReference type="SMART" id="SM00062"/>
    </source>
</evidence>
<comment type="caution">
    <text evidence="4">The sequence shown here is derived from an EMBL/GenBank/DDBJ whole genome shotgun (WGS) entry which is preliminary data.</text>
</comment>
<feature type="domain" description="Solute-binding protein family 3/N-terminal" evidence="3">
    <location>
        <begin position="54"/>
        <end position="293"/>
    </location>
</feature>
<dbReference type="Pfam" id="PF00497">
    <property type="entry name" value="SBP_bac_3"/>
    <property type="match status" value="1"/>
</dbReference>
<dbReference type="PANTHER" id="PTHR35936">
    <property type="entry name" value="MEMBRANE-BOUND LYTIC MUREIN TRANSGLYCOSYLASE F"/>
    <property type="match status" value="1"/>
</dbReference>
<gene>
    <name evidence="4" type="ORF">GG681_11105</name>
</gene>
<dbReference type="Proteomes" id="UP000436694">
    <property type="component" value="Unassembled WGS sequence"/>
</dbReference>
<dbReference type="Gene3D" id="3.40.190.10">
    <property type="entry name" value="Periplasmic binding protein-like II"/>
    <property type="match status" value="2"/>
</dbReference>